<evidence type="ECO:0000256" key="6">
    <source>
        <dbReference type="ARBA" id="ARBA00022679"/>
    </source>
</evidence>
<sequence>MSQKVVLALGGNAILQPKQEPTYENQYENVYSAATSMIDIVKAGHEIIVTHGNGPQVGLIIAQNEAAKDDIKPMPVFVSSAESQGMIGFMLEQALKNKLKEANIDKNVVSLLTMTEVDKDDQAFQNPTKPIGVFFTEEEAKKMEEENGFVMAEDAGRGYRRVVPSPEPKKIHGVEEIKTLSEESIVISSGGGGIPIWRDEDGVIHGVDAVIDKDRSALKLAQQSDADTLMVLTDVPNVFINYGKENEIKLENVTVEEMEQYIEDGHFAAGSMLPKVESAIGFAKSGENKQAIICSLSDAVKALAGEAGTHIKL</sequence>
<evidence type="ECO:0000313" key="12">
    <source>
        <dbReference type="EMBL" id="MBB5176294.1"/>
    </source>
</evidence>
<dbReference type="NCBIfam" id="NF009007">
    <property type="entry name" value="PRK12352.1"/>
    <property type="match status" value="1"/>
</dbReference>
<dbReference type="SUPFAM" id="SSF53633">
    <property type="entry name" value="Carbamate kinase-like"/>
    <property type="match status" value="1"/>
</dbReference>
<evidence type="ECO:0000256" key="1">
    <source>
        <dbReference type="ARBA" id="ARBA00004496"/>
    </source>
</evidence>
<dbReference type="InterPro" id="IPR003964">
    <property type="entry name" value="Carb_kinase"/>
</dbReference>
<keyword evidence="5" id="KW-0056">Arginine metabolism</keyword>
<dbReference type="GO" id="GO:0005829">
    <property type="term" value="C:cytosol"/>
    <property type="evidence" value="ECO:0007669"/>
    <property type="project" value="TreeGrafter"/>
</dbReference>
<organism evidence="12 13">
    <name type="scientific">Nosocomiicoccus ampullae</name>
    <dbReference type="NCBI Taxonomy" id="489910"/>
    <lineage>
        <taxon>Bacteria</taxon>
        <taxon>Bacillati</taxon>
        <taxon>Bacillota</taxon>
        <taxon>Bacilli</taxon>
        <taxon>Bacillales</taxon>
        <taxon>Staphylococcaceae</taxon>
        <taxon>Nosocomiicoccus</taxon>
    </lineage>
</organism>
<dbReference type="PANTHER" id="PTHR30409:SF1">
    <property type="entry name" value="CARBAMATE KINASE-RELATED"/>
    <property type="match status" value="1"/>
</dbReference>
<dbReference type="PANTHER" id="PTHR30409">
    <property type="entry name" value="CARBAMATE KINASE"/>
    <property type="match status" value="1"/>
</dbReference>
<comment type="subcellular location">
    <subcellularLocation>
        <location evidence="1">Cytoplasm</location>
    </subcellularLocation>
</comment>
<accession>A0A9Q2D0Q2</accession>
<dbReference type="NCBIfam" id="TIGR00746">
    <property type="entry name" value="arcC"/>
    <property type="match status" value="1"/>
</dbReference>
<dbReference type="GO" id="GO:0008804">
    <property type="term" value="F:carbamate kinase activity"/>
    <property type="evidence" value="ECO:0007669"/>
    <property type="project" value="UniProtKB-UniRule"/>
</dbReference>
<evidence type="ECO:0000256" key="3">
    <source>
        <dbReference type="ARBA" id="ARBA00011066"/>
    </source>
</evidence>
<evidence type="ECO:0000256" key="7">
    <source>
        <dbReference type="ARBA" id="ARBA00022777"/>
    </source>
</evidence>
<dbReference type="RefSeq" id="WP_183674513.1">
    <property type="nucleotide sequence ID" value="NZ_CBCRYX010000005.1"/>
</dbReference>
<evidence type="ECO:0000256" key="9">
    <source>
        <dbReference type="NCBIfam" id="TIGR00746"/>
    </source>
</evidence>
<protein>
    <recommendedName>
        <fullName evidence="4 9">Carbamate kinase</fullName>
    </recommendedName>
</protein>
<evidence type="ECO:0000259" key="11">
    <source>
        <dbReference type="Pfam" id="PF00696"/>
    </source>
</evidence>
<evidence type="ECO:0000313" key="13">
    <source>
        <dbReference type="Proteomes" id="UP000579136"/>
    </source>
</evidence>
<comment type="similarity">
    <text evidence="3 10">Belongs to the carbamate kinase family.</text>
</comment>
<feature type="domain" description="Aspartate/glutamate/uridylate kinase" evidence="11">
    <location>
        <begin position="4"/>
        <end position="293"/>
    </location>
</feature>
<keyword evidence="7 10" id="KW-0418">Kinase</keyword>
<dbReference type="PIRSF" id="PIRSF000723">
    <property type="entry name" value="Carbamate_kin"/>
    <property type="match status" value="1"/>
</dbReference>
<dbReference type="InterPro" id="IPR036393">
    <property type="entry name" value="AceGlu_kinase-like_sf"/>
</dbReference>
<evidence type="ECO:0000256" key="4">
    <source>
        <dbReference type="ARBA" id="ARBA00013070"/>
    </source>
</evidence>
<evidence type="ECO:0000256" key="5">
    <source>
        <dbReference type="ARBA" id="ARBA00022503"/>
    </source>
</evidence>
<dbReference type="CDD" id="cd04235">
    <property type="entry name" value="AAK_CK"/>
    <property type="match status" value="1"/>
</dbReference>
<reference evidence="12 13" key="1">
    <citation type="submission" date="2020-08" db="EMBL/GenBank/DDBJ databases">
        <title>Genomic Encyclopedia of Type Strains, Phase IV (KMG-IV): sequencing the most valuable type-strain genomes for metagenomic binning, comparative biology and taxonomic classification.</title>
        <authorList>
            <person name="Goeker M."/>
        </authorList>
    </citation>
    <scope>NUCLEOTIDE SEQUENCE [LARGE SCALE GENOMIC DNA]</scope>
    <source>
        <strain evidence="12 13">DSM 19163</strain>
    </source>
</reference>
<name>A0A9Q2D0Q2_9STAP</name>
<dbReference type="PRINTS" id="PR01469">
    <property type="entry name" value="CARBMTKINASE"/>
</dbReference>
<dbReference type="EMBL" id="JACHHF010000006">
    <property type="protein sequence ID" value="MBB5176294.1"/>
    <property type="molecule type" value="Genomic_DNA"/>
</dbReference>
<dbReference type="Pfam" id="PF00696">
    <property type="entry name" value="AA_kinase"/>
    <property type="match status" value="1"/>
</dbReference>
<evidence type="ECO:0000256" key="2">
    <source>
        <dbReference type="ARBA" id="ARBA00005118"/>
    </source>
</evidence>
<comment type="catalytic activity">
    <reaction evidence="8">
        <text>hydrogencarbonate + NH4(+) + ATP = carbamoyl phosphate + ADP + H2O + H(+)</text>
        <dbReference type="Rhea" id="RHEA:10152"/>
        <dbReference type="ChEBI" id="CHEBI:15377"/>
        <dbReference type="ChEBI" id="CHEBI:15378"/>
        <dbReference type="ChEBI" id="CHEBI:17544"/>
        <dbReference type="ChEBI" id="CHEBI:28938"/>
        <dbReference type="ChEBI" id="CHEBI:30616"/>
        <dbReference type="ChEBI" id="CHEBI:58228"/>
        <dbReference type="ChEBI" id="CHEBI:456216"/>
        <dbReference type="EC" id="2.7.2.2"/>
    </reaction>
</comment>
<dbReference type="AlphaFoldDB" id="A0A9Q2D0Q2"/>
<dbReference type="Gene3D" id="3.40.1160.10">
    <property type="entry name" value="Acetylglutamate kinase-like"/>
    <property type="match status" value="1"/>
</dbReference>
<dbReference type="GO" id="GO:0019546">
    <property type="term" value="P:L-arginine deiminase pathway"/>
    <property type="evidence" value="ECO:0007669"/>
    <property type="project" value="TreeGrafter"/>
</dbReference>
<comment type="caution">
    <text evidence="12">The sequence shown here is derived from an EMBL/GenBank/DDBJ whole genome shotgun (WGS) entry which is preliminary data.</text>
</comment>
<comment type="pathway">
    <text evidence="2">Metabolic intermediate metabolism; carbamoyl phosphate degradation; CO(2) and NH(3) from carbamoyl phosphate: step 1/1.</text>
</comment>
<evidence type="ECO:0000256" key="8">
    <source>
        <dbReference type="ARBA" id="ARBA00048467"/>
    </source>
</evidence>
<keyword evidence="6 10" id="KW-0808">Transferase</keyword>
<dbReference type="FunFam" id="3.40.1160.10:FF:000007">
    <property type="entry name" value="Carbamate kinase"/>
    <property type="match status" value="1"/>
</dbReference>
<proteinExistence type="inferred from homology"/>
<evidence type="ECO:0000256" key="10">
    <source>
        <dbReference type="PIRNR" id="PIRNR000723"/>
    </source>
</evidence>
<dbReference type="InterPro" id="IPR001048">
    <property type="entry name" value="Asp/Glu/Uridylate_kinase"/>
</dbReference>
<gene>
    <name evidence="12" type="ORF">HNQ45_001181</name>
</gene>
<keyword evidence="13" id="KW-1185">Reference proteome</keyword>
<dbReference type="Proteomes" id="UP000579136">
    <property type="component" value="Unassembled WGS sequence"/>
</dbReference>